<dbReference type="GO" id="GO:0005524">
    <property type="term" value="F:ATP binding"/>
    <property type="evidence" value="ECO:0007669"/>
    <property type="project" value="UniProtKB-KW"/>
</dbReference>
<gene>
    <name evidence="17" type="primary">ywqD</name>
    <name evidence="17" type="ORF">Pr1d_34810</name>
</gene>
<protein>
    <submittedName>
        <fullName evidence="17">Tyrosine-protein kinase YwqD</fullName>
        <ecNumber evidence="17">2.7.10.2</ecNumber>
    </submittedName>
</protein>
<proteinExistence type="inferred from homology"/>
<dbReference type="OrthoDB" id="9794577at2"/>
<dbReference type="InterPro" id="IPR005702">
    <property type="entry name" value="Wzc-like_C"/>
</dbReference>
<dbReference type="FunFam" id="3.40.50.300:FF:000527">
    <property type="entry name" value="Tyrosine-protein kinase etk"/>
    <property type="match status" value="1"/>
</dbReference>
<keyword evidence="11" id="KW-0829">Tyrosine-protein kinase</keyword>
<evidence type="ECO:0000256" key="9">
    <source>
        <dbReference type="ARBA" id="ARBA00022989"/>
    </source>
</evidence>
<dbReference type="GO" id="GO:0004715">
    <property type="term" value="F:non-membrane spanning protein tyrosine kinase activity"/>
    <property type="evidence" value="ECO:0007669"/>
    <property type="project" value="UniProtKB-EC"/>
</dbReference>
<dbReference type="SUPFAM" id="SSF52540">
    <property type="entry name" value="P-loop containing nucleoside triphosphate hydrolases"/>
    <property type="match status" value="1"/>
</dbReference>
<keyword evidence="7 17" id="KW-0418">Kinase</keyword>
<dbReference type="AlphaFoldDB" id="A0A5B9QF68"/>
<dbReference type="EC" id="2.7.10.2" evidence="17"/>
<dbReference type="InterPro" id="IPR050445">
    <property type="entry name" value="Bact_polysacc_biosynth/exp"/>
</dbReference>
<evidence type="ECO:0000256" key="6">
    <source>
        <dbReference type="ARBA" id="ARBA00022741"/>
    </source>
</evidence>
<dbReference type="Pfam" id="PF02706">
    <property type="entry name" value="Wzz"/>
    <property type="match status" value="1"/>
</dbReference>
<evidence type="ECO:0000256" key="2">
    <source>
        <dbReference type="ARBA" id="ARBA00008883"/>
    </source>
</evidence>
<reference evidence="17 18" key="1">
    <citation type="submission" date="2019-08" db="EMBL/GenBank/DDBJ databases">
        <title>Deep-cultivation of Planctomycetes and their phenomic and genomic characterization uncovers novel biology.</title>
        <authorList>
            <person name="Wiegand S."/>
            <person name="Jogler M."/>
            <person name="Boedeker C."/>
            <person name="Pinto D."/>
            <person name="Vollmers J."/>
            <person name="Rivas-Marin E."/>
            <person name="Kohn T."/>
            <person name="Peeters S.H."/>
            <person name="Heuer A."/>
            <person name="Rast P."/>
            <person name="Oberbeckmann S."/>
            <person name="Bunk B."/>
            <person name="Jeske O."/>
            <person name="Meyerdierks A."/>
            <person name="Storesund J.E."/>
            <person name="Kallscheuer N."/>
            <person name="Luecker S."/>
            <person name="Lage O.M."/>
            <person name="Pohl T."/>
            <person name="Merkel B.J."/>
            <person name="Hornburger P."/>
            <person name="Mueller R.-W."/>
            <person name="Bruemmer F."/>
            <person name="Labrenz M."/>
            <person name="Spormann A.M."/>
            <person name="Op den Camp H."/>
            <person name="Overmann J."/>
            <person name="Amann R."/>
            <person name="Jetten M.S.M."/>
            <person name="Mascher T."/>
            <person name="Medema M.H."/>
            <person name="Devos D.P."/>
            <person name="Kaster A.-K."/>
            <person name="Ovreas L."/>
            <person name="Rohde M."/>
            <person name="Galperin M.Y."/>
            <person name="Jogler C."/>
        </authorList>
    </citation>
    <scope>NUCLEOTIDE SEQUENCE [LARGE SCALE GENOMIC DNA]</scope>
    <source>
        <strain evidence="17 18">Pr1d</strain>
    </source>
</reference>
<evidence type="ECO:0000259" key="16">
    <source>
        <dbReference type="Pfam" id="PF02706"/>
    </source>
</evidence>
<keyword evidence="10 15" id="KW-0472">Membrane</keyword>
<dbReference type="Gene3D" id="3.40.50.300">
    <property type="entry name" value="P-loop containing nucleotide triphosphate hydrolases"/>
    <property type="match status" value="1"/>
</dbReference>
<evidence type="ECO:0000256" key="10">
    <source>
        <dbReference type="ARBA" id="ARBA00023136"/>
    </source>
</evidence>
<feature type="region of interest" description="Disordered" evidence="14">
    <location>
        <begin position="741"/>
        <end position="790"/>
    </location>
</feature>
<keyword evidence="9 15" id="KW-1133">Transmembrane helix</keyword>
<dbReference type="PANTHER" id="PTHR32309">
    <property type="entry name" value="TYROSINE-PROTEIN KINASE"/>
    <property type="match status" value="1"/>
</dbReference>
<dbReference type="CDD" id="cd05387">
    <property type="entry name" value="BY-kinase"/>
    <property type="match status" value="1"/>
</dbReference>
<evidence type="ECO:0000256" key="8">
    <source>
        <dbReference type="ARBA" id="ARBA00022840"/>
    </source>
</evidence>
<evidence type="ECO:0000256" key="12">
    <source>
        <dbReference type="ARBA" id="ARBA00053015"/>
    </source>
</evidence>
<keyword evidence="13" id="KW-0175">Coiled coil</keyword>
<sequence length="790" mass="86879">MTNTDCKHNLREDAFMPAVDAVSAIARFLSLVRRRKQVVITSVVISGLLGMTYYLLATRKYASTAELLIIQQKQDQLATVGDHESSEDTMATHQKLIASPIVLQNAIKRLPPKHRIDLVGEPTHKWVEKLSENLSARVTRKTNFINVSFRSKSPDAAAAVVRAIIHSYLQFVQEKDRGTAVDALHSLLQKGAELEAKLTEKQNELQSFSQAVGHLAVSQDDSAVEPTIQRALRLNDALMDEQQRRLELQATLLSVEGALDRGENIHQYLVAMEESVGRQMMLSSLGLSSEDLNVIEEQQKQILASQAELSSLSKFYGPNHPRILDLQNRIANSQQYVRDYRANLGNPSNGMAESHLGPVVKRMLEQSVQQAWQKEQQMSASFEEARQEAAKHSGDLVQLRMLEREVTRLEAQYDLLFEKISTVNMRQMQAPIQATVVREPVPDRVPVSPQIRFLVFFCLASGTAVGAVIVYVQDVLDDRFSSPEELTAQLGVPVLAMVRNLTPLPGEGMETVHTHTLPHAVETEAFRTLRTAISLSGVACGRLLISSSEPGDGKTTISVNLSVAMAQAGKRTLVIDADLRKPGFTSLLQLRGRPGLADVLTSGLSPAESAPSMVVATEVPGLDVLPVGLRRPNPAELLSSHEFVELLAWADSQYDRVIVDCPPVLAVSDAQVVGQLVDGAILVVRPEKNHRRSVIRAFESFQSVGCNVLGVVANALSDESQSYGYGGYGYGYGYGSDYGSDYGNDEEAFEEEVSDADEPQESIPDPATKRSRTPRRKQGPTEPIRPRRAA</sequence>
<evidence type="ECO:0000256" key="4">
    <source>
        <dbReference type="ARBA" id="ARBA00022679"/>
    </source>
</evidence>
<evidence type="ECO:0000256" key="14">
    <source>
        <dbReference type="SAM" id="MobiDB-lite"/>
    </source>
</evidence>
<dbReference type="InterPro" id="IPR027417">
    <property type="entry name" value="P-loop_NTPase"/>
</dbReference>
<dbReference type="KEGG" id="bgok:Pr1d_34810"/>
<feature type="compositionally biased region" description="Basic residues" evidence="14">
    <location>
        <begin position="769"/>
        <end position="778"/>
    </location>
</feature>
<evidence type="ECO:0000256" key="5">
    <source>
        <dbReference type="ARBA" id="ARBA00022692"/>
    </source>
</evidence>
<dbReference type="GO" id="GO:0005886">
    <property type="term" value="C:plasma membrane"/>
    <property type="evidence" value="ECO:0007669"/>
    <property type="project" value="UniProtKB-SubCell"/>
</dbReference>
<comment type="subcellular location">
    <subcellularLocation>
        <location evidence="1">Cell membrane</location>
        <topology evidence="1">Multi-pass membrane protein</topology>
    </subcellularLocation>
</comment>
<dbReference type="NCBIfam" id="TIGR01007">
    <property type="entry name" value="eps_fam"/>
    <property type="match status" value="1"/>
</dbReference>
<dbReference type="InterPro" id="IPR033756">
    <property type="entry name" value="YlxH/NBP35"/>
</dbReference>
<accession>A0A5B9QF68</accession>
<comment type="catalytic activity">
    <reaction evidence="12">
        <text>L-tyrosyl-[protein] + ATP = O-phospho-L-tyrosyl-[protein] + ADP + H(+)</text>
        <dbReference type="Rhea" id="RHEA:10596"/>
        <dbReference type="Rhea" id="RHEA-COMP:10136"/>
        <dbReference type="Rhea" id="RHEA-COMP:20101"/>
        <dbReference type="ChEBI" id="CHEBI:15378"/>
        <dbReference type="ChEBI" id="CHEBI:30616"/>
        <dbReference type="ChEBI" id="CHEBI:46858"/>
        <dbReference type="ChEBI" id="CHEBI:61978"/>
        <dbReference type="ChEBI" id="CHEBI:456216"/>
    </reaction>
</comment>
<dbReference type="Proteomes" id="UP000323917">
    <property type="component" value="Chromosome"/>
</dbReference>
<dbReference type="PANTHER" id="PTHR32309:SF13">
    <property type="entry name" value="FERRIC ENTEROBACTIN TRANSPORT PROTEIN FEPE"/>
    <property type="match status" value="1"/>
</dbReference>
<evidence type="ECO:0000313" key="17">
    <source>
        <dbReference type="EMBL" id="QEG36172.1"/>
    </source>
</evidence>
<feature type="coiled-coil region" evidence="13">
    <location>
        <begin position="184"/>
        <end position="211"/>
    </location>
</feature>
<evidence type="ECO:0000256" key="13">
    <source>
        <dbReference type="SAM" id="Coils"/>
    </source>
</evidence>
<comment type="similarity">
    <text evidence="2">Belongs to the etk/wzc family.</text>
</comment>
<evidence type="ECO:0000256" key="11">
    <source>
        <dbReference type="ARBA" id="ARBA00023137"/>
    </source>
</evidence>
<dbReference type="GO" id="GO:0042802">
    <property type="term" value="F:identical protein binding"/>
    <property type="evidence" value="ECO:0007669"/>
    <property type="project" value="UniProtKB-ARBA"/>
</dbReference>
<keyword evidence="3" id="KW-1003">Cell membrane</keyword>
<evidence type="ECO:0000256" key="3">
    <source>
        <dbReference type="ARBA" id="ARBA00022475"/>
    </source>
</evidence>
<dbReference type="Pfam" id="PF10609">
    <property type="entry name" value="ParA"/>
    <property type="match status" value="1"/>
</dbReference>
<keyword evidence="18" id="KW-1185">Reference proteome</keyword>
<name>A0A5B9QF68_9BACT</name>
<feature type="domain" description="Polysaccharide chain length determinant N-terminal" evidence="16">
    <location>
        <begin position="28"/>
        <end position="109"/>
    </location>
</feature>
<keyword evidence="8" id="KW-0067">ATP-binding</keyword>
<evidence type="ECO:0000256" key="7">
    <source>
        <dbReference type="ARBA" id="ARBA00022777"/>
    </source>
</evidence>
<evidence type="ECO:0000256" key="1">
    <source>
        <dbReference type="ARBA" id="ARBA00004651"/>
    </source>
</evidence>
<evidence type="ECO:0000256" key="15">
    <source>
        <dbReference type="SAM" id="Phobius"/>
    </source>
</evidence>
<keyword evidence="4 17" id="KW-0808">Transferase</keyword>
<dbReference type="InterPro" id="IPR003856">
    <property type="entry name" value="LPS_length_determ_N"/>
</dbReference>
<feature type="compositionally biased region" description="Acidic residues" evidence="14">
    <location>
        <begin position="743"/>
        <end position="760"/>
    </location>
</feature>
<dbReference type="EMBL" id="CP042913">
    <property type="protein sequence ID" value="QEG36172.1"/>
    <property type="molecule type" value="Genomic_DNA"/>
</dbReference>
<evidence type="ECO:0000313" key="18">
    <source>
        <dbReference type="Proteomes" id="UP000323917"/>
    </source>
</evidence>
<keyword evidence="6" id="KW-0547">Nucleotide-binding</keyword>
<feature type="transmembrane region" description="Helical" evidence="15">
    <location>
        <begin position="38"/>
        <end position="56"/>
    </location>
</feature>
<organism evidence="17 18">
    <name type="scientific">Bythopirellula goksoeyrii</name>
    <dbReference type="NCBI Taxonomy" id="1400387"/>
    <lineage>
        <taxon>Bacteria</taxon>
        <taxon>Pseudomonadati</taxon>
        <taxon>Planctomycetota</taxon>
        <taxon>Planctomycetia</taxon>
        <taxon>Pirellulales</taxon>
        <taxon>Lacipirellulaceae</taxon>
        <taxon>Bythopirellula</taxon>
    </lineage>
</organism>
<keyword evidence="5 15" id="KW-0812">Transmembrane</keyword>